<evidence type="ECO:0000256" key="5">
    <source>
        <dbReference type="ARBA" id="ARBA00022840"/>
    </source>
</evidence>
<name>A0A0L0C5F5_LUCCU</name>
<dbReference type="EMBL" id="JRES01000973">
    <property type="protein sequence ID" value="KNC26664.1"/>
    <property type="molecule type" value="Genomic_DNA"/>
</dbReference>
<dbReference type="InterPro" id="IPR004344">
    <property type="entry name" value="TTL/TTLL_fam"/>
</dbReference>
<comment type="subcellular location">
    <subcellularLocation>
        <location evidence="1">Cytoplasm</location>
    </subcellularLocation>
</comment>
<dbReference type="Gene3D" id="3.30.470.20">
    <property type="entry name" value="ATP-grasp fold, B domain"/>
    <property type="match status" value="1"/>
</dbReference>
<evidence type="ECO:0000256" key="6">
    <source>
        <dbReference type="SAM" id="MobiDB-lite"/>
    </source>
</evidence>
<evidence type="ECO:0000256" key="2">
    <source>
        <dbReference type="ARBA" id="ARBA00022490"/>
    </source>
</evidence>
<accession>A0A0L0C5F5</accession>
<dbReference type="InterPro" id="IPR051437">
    <property type="entry name" value="TTLL_monoglycylase"/>
</dbReference>
<dbReference type="PANTHER" id="PTHR45870:SF2">
    <property type="entry name" value="TUBULIN MONOGLYCYLASE TTLL3"/>
    <property type="match status" value="1"/>
</dbReference>
<keyword evidence="3" id="KW-0436">Ligase</keyword>
<comment type="caution">
    <text evidence="7">The sequence shown here is derived from an EMBL/GenBank/DDBJ whole genome shotgun (WGS) entry which is preliminary data.</text>
</comment>
<dbReference type="OMA" id="SHHMGRL"/>
<dbReference type="STRING" id="7375.A0A0L0C5F5"/>
<gene>
    <name evidence="7" type="ORF">FF38_01358</name>
</gene>
<feature type="region of interest" description="Disordered" evidence="6">
    <location>
        <begin position="588"/>
        <end position="623"/>
    </location>
</feature>
<dbReference type="GO" id="GO:0005930">
    <property type="term" value="C:axoneme"/>
    <property type="evidence" value="ECO:0007669"/>
    <property type="project" value="TreeGrafter"/>
</dbReference>
<dbReference type="PROSITE" id="PS51221">
    <property type="entry name" value="TTL"/>
    <property type="match status" value="1"/>
</dbReference>
<keyword evidence="8" id="KW-1185">Reference proteome</keyword>
<dbReference type="GO" id="GO:0005524">
    <property type="term" value="F:ATP binding"/>
    <property type="evidence" value="ECO:0007669"/>
    <property type="project" value="UniProtKB-KW"/>
</dbReference>
<feature type="compositionally biased region" description="Basic and acidic residues" evidence="6">
    <location>
        <begin position="598"/>
        <end position="614"/>
    </location>
</feature>
<protein>
    <submittedName>
        <fullName evidence="7">Tubulin glycylase 3B</fullName>
    </submittedName>
</protein>
<dbReference type="GO" id="GO:0070736">
    <property type="term" value="F:protein-glycine ligase activity, initiating"/>
    <property type="evidence" value="ECO:0007669"/>
    <property type="project" value="TreeGrafter"/>
</dbReference>
<dbReference type="GO" id="GO:0060271">
    <property type="term" value="P:cilium assembly"/>
    <property type="evidence" value="ECO:0007669"/>
    <property type="project" value="TreeGrafter"/>
</dbReference>
<keyword evidence="2" id="KW-0963">Cytoplasm</keyword>
<organism evidence="7 8">
    <name type="scientific">Lucilia cuprina</name>
    <name type="common">Green bottle fly</name>
    <name type="synonym">Australian sheep blowfly</name>
    <dbReference type="NCBI Taxonomy" id="7375"/>
    <lineage>
        <taxon>Eukaryota</taxon>
        <taxon>Metazoa</taxon>
        <taxon>Ecdysozoa</taxon>
        <taxon>Arthropoda</taxon>
        <taxon>Hexapoda</taxon>
        <taxon>Insecta</taxon>
        <taxon>Pterygota</taxon>
        <taxon>Neoptera</taxon>
        <taxon>Endopterygota</taxon>
        <taxon>Diptera</taxon>
        <taxon>Brachycera</taxon>
        <taxon>Muscomorpha</taxon>
        <taxon>Oestroidea</taxon>
        <taxon>Calliphoridae</taxon>
        <taxon>Luciliinae</taxon>
        <taxon>Lucilia</taxon>
    </lineage>
</organism>
<proteinExistence type="predicted"/>
<sequence length="653" mass="76043">MLNSSMKLSSSSDSSGRLVHNQNSVITPMVTVKHQDSMIIPPKTLSSMYRAKVIDAYRNRRIFTIFGNYNTIRRSLLKRGWLEKLAPGRHNKLQGLSEEVLLQHARRGNDYEAVAISKIINHLPAFFVWQPKAQRDLYMDVHPYRNRIRRTHAMDFSTKVGLIGCAEQQHWFHQDGVAGMLYPRFFRLGANQEEQMAFTDEFRITQCASLLRYLLRHLENHEDIIDYEKGTICPTIVHFALARVKRQLDDWDNIGLLDIEQSQVPEEEWNSFLDDSSKVINGKQKIKCTYRELTEFIKTSTNLLTKMEEKDPDRKWDGYKNLWILKPGYQSRGLGIVIRNSLNEILSWCTNHTNRRYIVQKYIEQPLLIYRTKFDIRQYMLVFIRESTVQIWLYTDCYLRFSSQEYSIDDLRECIHLTNNSVQKKYKNKSNRDPKLPKQNMWSLEQFKAYLKTQNVPEDTWNKRVYSGFRENLIAVVLASLDETNLNENSFELYGCDFMLDEQYNPILIEINSTPDLSPSTDVTARICPMVMQDCVKVIVDLPLNSRASTGLFEMVYEVNYKFKQQFNNTEGLNVSGKSVELTKRPCIPTKPKLSKKPKMENKTQSKTVTERKSPKISAVLSKKSKASMSNMVSKSLKAAAKEALALRYTMPK</sequence>
<dbReference type="AlphaFoldDB" id="A0A0L0C5F5"/>
<dbReference type="PANTHER" id="PTHR45870">
    <property type="entry name" value="TUBULIN MONOGLYCYLASE TTLL3"/>
    <property type="match status" value="1"/>
</dbReference>
<dbReference type="GO" id="GO:0003341">
    <property type="term" value="P:cilium movement"/>
    <property type="evidence" value="ECO:0007669"/>
    <property type="project" value="TreeGrafter"/>
</dbReference>
<dbReference type="Pfam" id="PF03133">
    <property type="entry name" value="TTL"/>
    <property type="match status" value="1"/>
</dbReference>
<keyword evidence="4" id="KW-0547">Nucleotide-binding</keyword>
<evidence type="ECO:0000313" key="7">
    <source>
        <dbReference type="EMBL" id="KNC26664.1"/>
    </source>
</evidence>
<evidence type="ECO:0000256" key="3">
    <source>
        <dbReference type="ARBA" id="ARBA00022598"/>
    </source>
</evidence>
<dbReference type="GO" id="GO:0015630">
    <property type="term" value="C:microtubule cytoskeleton"/>
    <property type="evidence" value="ECO:0007669"/>
    <property type="project" value="TreeGrafter"/>
</dbReference>
<evidence type="ECO:0000313" key="8">
    <source>
        <dbReference type="Proteomes" id="UP000037069"/>
    </source>
</evidence>
<evidence type="ECO:0000256" key="1">
    <source>
        <dbReference type="ARBA" id="ARBA00004496"/>
    </source>
</evidence>
<keyword evidence="5" id="KW-0067">ATP-binding</keyword>
<dbReference type="Proteomes" id="UP000037069">
    <property type="component" value="Unassembled WGS sequence"/>
</dbReference>
<dbReference type="OrthoDB" id="202825at2759"/>
<reference evidence="7 8" key="1">
    <citation type="journal article" date="2015" name="Nat. Commun.">
        <title>Lucilia cuprina genome unlocks parasitic fly biology to underpin future interventions.</title>
        <authorList>
            <person name="Anstead C.A."/>
            <person name="Korhonen P.K."/>
            <person name="Young N.D."/>
            <person name="Hall R.S."/>
            <person name="Jex A.R."/>
            <person name="Murali S.C."/>
            <person name="Hughes D.S."/>
            <person name="Lee S.F."/>
            <person name="Perry T."/>
            <person name="Stroehlein A.J."/>
            <person name="Ansell B.R."/>
            <person name="Breugelmans B."/>
            <person name="Hofmann A."/>
            <person name="Qu J."/>
            <person name="Dugan S."/>
            <person name="Lee S.L."/>
            <person name="Chao H."/>
            <person name="Dinh H."/>
            <person name="Han Y."/>
            <person name="Doddapaneni H.V."/>
            <person name="Worley K.C."/>
            <person name="Muzny D.M."/>
            <person name="Ioannidis P."/>
            <person name="Waterhouse R.M."/>
            <person name="Zdobnov E.M."/>
            <person name="James P.J."/>
            <person name="Bagnall N.H."/>
            <person name="Kotze A.C."/>
            <person name="Gibbs R.A."/>
            <person name="Richards S."/>
            <person name="Batterham P."/>
            <person name="Gasser R.B."/>
        </authorList>
    </citation>
    <scope>NUCLEOTIDE SEQUENCE [LARGE SCALE GENOMIC DNA]</scope>
    <source>
        <strain evidence="7 8">LS</strain>
        <tissue evidence="7">Full body</tissue>
    </source>
</reference>
<evidence type="ECO:0000256" key="4">
    <source>
        <dbReference type="ARBA" id="ARBA00022741"/>
    </source>
</evidence>
<dbReference type="SUPFAM" id="SSF56059">
    <property type="entry name" value="Glutathione synthetase ATP-binding domain-like"/>
    <property type="match status" value="1"/>
</dbReference>